<sequence>MLSALRKLVPNLIPKRKPQANPPANYAALEELRAEFESKVDAPKTRLPLNLPVSEFGRKSSRNGSKNGAKNGTKAPTLSNLVTMKLDNRTSRIAKLAYDDVTDEKNVKVLLTSVAAVSALGGIEGGLLVNCYMNLPITDLSSHLLVLKYSIVNVIPSCVWHTNEIGAVASSMGLPAAATTLSMEQTGTDLMLLCENIRSTRYIIATTTLIGQLFRVLSVSVRVSDAFSDNIRLGREPPFDNLNERVIRLAGRKSDVTVVGMERYGGHLFPFFEDPSAITYLVENHSNKMEKPVFWSVRNKSYGHKRSFSRLTIDDSWLLNCTSAGRRMLVCEADLVNEEDSLSLGRVSRDLTIDDASGAFREISSRAKECMRTKNYRFLRVVLGDSTEIFQSGGGHGQTLRDKVLADNEADLIVDSRAPVLLSVLSWYEKSGKAAAEGGGEQLLFFTDSREYFKNLKEILEPFGINVVDGFVSMAGREEGVGGSGVKGLVHFTTTNLTVNNAAALSKRRGKKGVGELCVLVDKPAGIRQMEDVVGDGVE</sequence>
<gene>
    <name evidence="2" type="ORF">TrRE_jg1649</name>
</gene>
<dbReference type="EMBL" id="BRXZ01003739">
    <property type="protein sequence ID" value="GMH60866.1"/>
    <property type="molecule type" value="Genomic_DNA"/>
</dbReference>
<dbReference type="OrthoDB" id="2111127at2759"/>
<dbReference type="Proteomes" id="UP001165082">
    <property type="component" value="Unassembled WGS sequence"/>
</dbReference>
<accession>A0A9W6ZZN3</accession>
<reference evidence="2" key="1">
    <citation type="submission" date="2022-07" db="EMBL/GenBank/DDBJ databases">
        <title>Genome analysis of Parmales, a sister group of diatoms, reveals the evolutionary specialization of diatoms from phago-mixotrophs to photoautotrophs.</title>
        <authorList>
            <person name="Ban H."/>
            <person name="Sato S."/>
            <person name="Yoshikawa S."/>
            <person name="Kazumasa Y."/>
            <person name="Nakamura Y."/>
            <person name="Ichinomiya M."/>
            <person name="Saitoh K."/>
            <person name="Sato N."/>
            <person name="Blanc-Mathieu R."/>
            <person name="Endo H."/>
            <person name="Kuwata A."/>
            <person name="Ogata H."/>
        </authorList>
    </citation>
    <scope>NUCLEOTIDE SEQUENCE</scope>
</reference>
<comment type="caution">
    <text evidence="2">The sequence shown here is derived from an EMBL/GenBank/DDBJ whole genome shotgun (WGS) entry which is preliminary data.</text>
</comment>
<keyword evidence="3" id="KW-1185">Reference proteome</keyword>
<feature type="compositionally biased region" description="Polar residues" evidence="1">
    <location>
        <begin position="62"/>
        <end position="77"/>
    </location>
</feature>
<dbReference type="Pfam" id="PF20524">
    <property type="entry name" value="DUF6739"/>
    <property type="match status" value="1"/>
</dbReference>
<evidence type="ECO:0000313" key="2">
    <source>
        <dbReference type="EMBL" id="GMH60866.1"/>
    </source>
</evidence>
<evidence type="ECO:0000313" key="3">
    <source>
        <dbReference type="Proteomes" id="UP001165082"/>
    </source>
</evidence>
<organism evidence="2 3">
    <name type="scientific">Triparma retinervis</name>
    <dbReference type="NCBI Taxonomy" id="2557542"/>
    <lineage>
        <taxon>Eukaryota</taxon>
        <taxon>Sar</taxon>
        <taxon>Stramenopiles</taxon>
        <taxon>Ochrophyta</taxon>
        <taxon>Bolidophyceae</taxon>
        <taxon>Parmales</taxon>
        <taxon>Triparmaceae</taxon>
        <taxon>Triparma</taxon>
    </lineage>
</organism>
<dbReference type="InterPro" id="IPR046627">
    <property type="entry name" value="DUF6739"/>
</dbReference>
<feature type="region of interest" description="Disordered" evidence="1">
    <location>
        <begin position="53"/>
        <end position="77"/>
    </location>
</feature>
<evidence type="ECO:0000256" key="1">
    <source>
        <dbReference type="SAM" id="MobiDB-lite"/>
    </source>
</evidence>
<protein>
    <submittedName>
        <fullName evidence="2">Uncharacterized protein</fullName>
    </submittedName>
</protein>
<dbReference type="AlphaFoldDB" id="A0A9W6ZZN3"/>
<name>A0A9W6ZZN3_9STRA</name>
<proteinExistence type="predicted"/>
<feature type="non-terminal residue" evidence="2">
    <location>
        <position position="1"/>
    </location>
</feature>